<evidence type="ECO:0000256" key="1">
    <source>
        <dbReference type="SAM" id="SignalP"/>
    </source>
</evidence>
<feature type="chain" id="PRO_5041744490" evidence="1">
    <location>
        <begin position="22"/>
        <end position="77"/>
    </location>
</feature>
<protein>
    <submittedName>
        <fullName evidence="2">Uncharacterized protein</fullName>
    </submittedName>
</protein>
<evidence type="ECO:0000313" key="2">
    <source>
        <dbReference type="EMBL" id="KAK2840708.1"/>
    </source>
</evidence>
<dbReference type="EMBL" id="JAVHJS010000012">
    <property type="protein sequence ID" value="KAK2840708.1"/>
    <property type="molecule type" value="Genomic_DNA"/>
</dbReference>
<name>A0AA88SRM6_TACVA</name>
<gene>
    <name evidence="2" type="ORF">Q7C36_012287</name>
</gene>
<evidence type="ECO:0000313" key="3">
    <source>
        <dbReference type="Proteomes" id="UP001187315"/>
    </source>
</evidence>
<dbReference type="AlphaFoldDB" id="A0AA88SRM6"/>
<feature type="signal peptide" evidence="1">
    <location>
        <begin position="1"/>
        <end position="21"/>
    </location>
</feature>
<sequence>MMKKAVLLCFVLFAVISVTTATQCKKQIHVCRDKIDNNTYKPGENWVNSKCQFCTCLPRAMRCCMGKRDAAGKCKLE</sequence>
<reference evidence="2" key="1">
    <citation type="submission" date="2023-08" db="EMBL/GenBank/DDBJ databases">
        <title>Pelteobagrus vachellii genome.</title>
        <authorList>
            <person name="Liu H."/>
        </authorList>
    </citation>
    <scope>NUCLEOTIDE SEQUENCE</scope>
    <source>
        <strain evidence="2">PRFRI_2022a</strain>
        <tissue evidence="2">Muscle</tissue>
    </source>
</reference>
<comment type="caution">
    <text evidence="2">The sequence shown here is derived from an EMBL/GenBank/DDBJ whole genome shotgun (WGS) entry which is preliminary data.</text>
</comment>
<keyword evidence="3" id="KW-1185">Reference proteome</keyword>
<keyword evidence="1" id="KW-0732">Signal</keyword>
<dbReference type="Proteomes" id="UP001187315">
    <property type="component" value="Unassembled WGS sequence"/>
</dbReference>
<proteinExistence type="predicted"/>
<organism evidence="2 3">
    <name type="scientific">Tachysurus vachellii</name>
    <name type="common">Darkbarbel catfish</name>
    <name type="synonym">Pelteobagrus vachellii</name>
    <dbReference type="NCBI Taxonomy" id="175792"/>
    <lineage>
        <taxon>Eukaryota</taxon>
        <taxon>Metazoa</taxon>
        <taxon>Chordata</taxon>
        <taxon>Craniata</taxon>
        <taxon>Vertebrata</taxon>
        <taxon>Euteleostomi</taxon>
        <taxon>Actinopterygii</taxon>
        <taxon>Neopterygii</taxon>
        <taxon>Teleostei</taxon>
        <taxon>Ostariophysi</taxon>
        <taxon>Siluriformes</taxon>
        <taxon>Bagridae</taxon>
        <taxon>Tachysurus</taxon>
    </lineage>
</organism>
<dbReference type="Gene3D" id="2.10.70.10">
    <property type="entry name" value="Complement Module, domain 1"/>
    <property type="match status" value="1"/>
</dbReference>
<accession>A0AA88SRM6</accession>